<accession>A0ABT3HYR5</accession>
<proteinExistence type="predicted"/>
<organism evidence="2 3">
    <name type="scientific">Chryseobacterium kimseyorum</name>
    <dbReference type="NCBI Taxonomy" id="2984028"/>
    <lineage>
        <taxon>Bacteria</taxon>
        <taxon>Pseudomonadati</taxon>
        <taxon>Bacteroidota</taxon>
        <taxon>Flavobacteriia</taxon>
        <taxon>Flavobacteriales</taxon>
        <taxon>Weeksellaceae</taxon>
        <taxon>Chryseobacterium group</taxon>
        <taxon>Chryseobacterium</taxon>
    </lineage>
</organism>
<evidence type="ECO:0000259" key="1">
    <source>
        <dbReference type="Pfam" id="PF06056"/>
    </source>
</evidence>
<feature type="domain" description="Terminase ATPase subunit N-terminal" evidence="1">
    <location>
        <begin position="13"/>
        <end position="54"/>
    </location>
</feature>
<evidence type="ECO:0000313" key="3">
    <source>
        <dbReference type="Proteomes" id="UP001163731"/>
    </source>
</evidence>
<protein>
    <recommendedName>
        <fullName evidence="1">Terminase ATPase subunit N-terminal domain-containing protein</fullName>
    </recommendedName>
</protein>
<dbReference type="RefSeq" id="WP_264750100.1">
    <property type="nucleotide sequence ID" value="NZ_JAPDHW010000006.1"/>
</dbReference>
<dbReference type="Proteomes" id="UP001163731">
    <property type="component" value="Unassembled WGS sequence"/>
</dbReference>
<gene>
    <name evidence="2" type="ORF">OMO38_10330</name>
</gene>
<name>A0ABT3HYR5_9FLAO</name>
<dbReference type="InterPro" id="IPR010332">
    <property type="entry name" value="ATPase_terminase-su_N"/>
</dbReference>
<reference evidence="2" key="1">
    <citation type="submission" date="2022-10" db="EMBL/GenBank/DDBJ databases">
        <title>Chryseobacterium babae sp. nov. isolated from the gut of the beetle Oryctes rhinoceros, and Chryseobacterium kimseyorum sp. nov., isolated from a stick insect rearing cage.</title>
        <authorList>
            <person name="Shelomi M."/>
            <person name="Han C.-J."/>
            <person name="Chen W.-M."/>
            <person name="Chen H.-K."/>
            <person name="Liaw S.-J."/>
            <person name="Muhle E."/>
            <person name="Clermont D."/>
        </authorList>
    </citation>
    <scope>NUCLEOTIDE SEQUENCE</scope>
    <source>
        <strain evidence="2">09-1422</strain>
    </source>
</reference>
<dbReference type="EMBL" id="JAPDHW010000006">
    <property type="protein sequence ID" value="MCW3168918.1"/>
    <property type="molecule type" value="Genomic_DNA"/>
</dbReference>
<comment type="caution">
    <text evidence="2">The sequence shown here is derived from an EMBL/GenBank/DDBJ whole genome shotgun (WGS) entry which is preliminary data.</text>
</comment>
<dbReference type="Pfam" id="PF06056">
    <property type="entry name" value="Terminase_5"/>
    <property type="match status" value="1"/>
</dbReference>
<keyword evidence="3" id="KW-1185">Reference proteome</keyword>
<evidence type="ECO:0000313" key="2">
    <source>
        <dbReference type="EMBL" id="MCW3168918.1"/>
    </source>
</evidence>
<sequence>MARLTAAESGAKKSQGKDLFIKGFTVTNISEIIGIGVKTLAKWRDDENWEHEKELASLKPSTIRNLTLKMALAIEKNEKLPYKADDISKIVAAFDRITDSKKVAVYTMESIDGFSSYMLENAAKNIGKKREVLLELIKEIRPHFDAYVTELLQND</sequence>